<evidence type="ECO:0000256" key="3">
    <source>
        <dbReference type="ARBA" id="ARBA00023157"/>
    </source>
</evidence>
<dbReference type="GO" id="GO:0005739">
    <property type="term" value="C:mitochondrion"/>
    <property type="evidence" value="ECO:0007669"/>
    <property type="project" value="UniProtKB-SubCell"/>
</dbReference>
<dbReference type="PANTHER" id="PTHR46281">
    <property type="entry name" value="CYTOCHROME C OXIDASE SUBUNIT 6B"/>
    <property type="match status" value="1"/>
</dbReference>
<dbReference type="SUPFAM" id="SSF47694">
    <property type="entry name" value="Cytochrome c oxidase subunit h"/>
    <property type="match status" value="1"/>
</dbReference>
<evidence type="ECO:0000256" key="2">
    <source>
        <dbReference type="ARBA" id="ARBA00023128"/>
    </source>
</evidence>
<sequence length="172" mass="19805">MQFLQGLRNIVLPVARAEQLQEEINDAPPAPTMPFEAPEPAVPRNKSLESLSPEEIESLKQEIVNEVVTKIAGEENEKLEDFLEPELVTAPYDPRFPNRNQARHCFVRFNEFFKCAHERGEDHPRCVFYQRAYQSLCPADWLENWQELRDNGLWTGKVRLTGFAGIQPSVLV</sequence>
<name>A0A7S3QM35_DUNTE</name>
<keyword evidence="3" id="KW-1015">Disulfide bond</keyword>
<dbReference type="GO" id="GO:0045277">
    <property type="term" value="C:respiratory chain complex IV"/>
    <property type="evidence" value="ECO:0007669"/>
    <property type="project" value="InterPro"/>
</dbReference>
<dbReference type="InterPro" id="IPR003213">
    <property type="entry name" value="Cyt_c_oxidase_su6B"/>
</dbReference>
<proteinExistence type="predicted"/>
<gene>
    <name evidence="4" type="ORF">DTER00134_LOCUS2091</name>
</gene>
<dbReference type="CDD" id="cd00926">
    <property type="entry name" value="Cyt_c_Oxidase_VIb"/>
    <property type="match status" value="1"/>
</dbReference>
<reference evidence="4" key="1">
    <citation type="submission" date="2021-01" db="EMBL/GenBank/DDBJ databases">
        <authorList>
            <person name="Corre E."/>
            <person name="Pelletier E."/>
            <person name="Niang G."/>
            <person name="Scheremetjew M."/>
            <person name="Finn R."/>
            <person name="Kale V."/>
            <person name="Holt S."/>
            <person name="Cochrane G."/>
            <person name="Meng A."/>
            <person name="Brown T."/>
            <person name="Cohen L."/>
        </authorList>
    </citation>
    <scope>NUCLEOTIDE SEQUENCE</scope>
    <source>
        <strain evidence="4">CCMP1320</strain>
    </source>
</reference>
<accession>A0A7S3QM35</accession>
<dbReference type="AlphaFoldDB" id="A0A7S3QM35"/>
<protein>
    <submittedName>
        <fullName evidence="4">Uncharacterized protein</fullName>
    </submittedName>
</protein>
<keyword evidence="2" id="KW-0496">Mitochondrion</keyword>
<dbReference type="Pfam" id="PF02297">
    <property type="entry name" value="COX6B"/>
    <property type="match status" value="1"/>
</dbReference>
<evidence type="ECO:0000256" key="1">
    <source>
        <dbReference type="ARBA" id="ARBA00004173"/>
    </source>
</evidence>
<dbReference type="EMBL" id="HBIP01004368">
    <property type="protein sequence ID" value="CAE0487047.1"/>
    <property type="molecule type" value="Transcribed_RNA"/>
</dbReference>
<evidence type="ECO:0000313" key="4">
    <source>
        <dbReference type="EMBL" id="CAE0487047.1"/>
    </source>
</evidence>
<dbReference type="InterPro" id="IPR036549">
    <property type="entry name" value="CX6/COA6-like_sf"/>
</dbReference>
<dbReference type="InterPro" id="IPR048280">
    <property type="entry name" value="COX6B-like"/>
</dbReference>
<dbReference type="PROSITE" id="PS51808">
    <property type="entry name" value="CHCH"/>
    <property type="match status" value="1"/>
</dbReference>
<organism evidence="4">
    <name type="scientific">Dunaliella tertiolecta</name>
    <name type="common">Green alga</name>
    <dbReference type="NCBI Taxonomy" id="3047"/>
    <lineage>
        <taxon>Eukaryota</taxon>
        <taxon>Viridiplantae</taxon>
        <taxon>Chlorophyta</taxon>
        <taxon>core chlorophytes</taxon>
        <taxon>Chlorophyceae</taxon>
        <taxon>CS clade</taxon>
        <taxon>Chlamydomonadales</taxon>
        <taxon>Dunaliellaceae</taxon>
        <taxon>Dunaliella</taxon>
    </lineage>
</organism>
<dbReference type="Gene3D" id="1.10.10.140">
    <property type="entry name" value="Cytochrome c oxidase, subunit VIb"/>
    <property type="match status" value="1"/>
</dbReference>
<comment type="subcellular location">
    <subcellularLocation>
        <location evidence="1">Mitochondrion</location>
    </subcellularLocation>
</comment>
<dbReference type="PANTHER" id="PTHR46281:SF8">
    <property type="entry name" value="CYTOCHROME C OXIDASE SUBUNIT 12, MITOCHONDRIAL"/>
    <property type="match status" value="1"/>
</dbReference>